<evidence type="ECO:0000313" key="4">
    <source>
        <dbReference type="Proteomes" id="UP000663852"/>
    </source>
</evidence>
<dbReference type="EMBL" id="CAJNOR010007772">
    <property type="protein sequence ID" value="CAF1623012.1"/>
    <property type="molecule type" value="Genomic_DNA"/>
</dbReference>
<protein>
    <submittedName>
        <fullName evidence="1">Uncharacterized protein</fullName>
    </submittedName>
</protein>
<evidence type="ECO:0000313" key="1">
    <source>
        <dbReference type="EMBL" id="CAF1547512.1"/>
    </source>
</evidence>
<evidence type="ECO:0000313" key="2">
    <source>
        <dbReference type="EMBL" id="CAF1623012.1"/>
    </source>
</evidence>
<name>A0A815WU15_ADIRI</name>
<proteinExistence type="predicted"/>
<dbReference type="AlphaFoldDB" id="A0A815WU15"/>
<organism evidence="1 4">
    <name type="scientific">Adineta ricciae</name>
    <name type="common">Rotifer</name>
    <dbReference type="NCBI Taxonomy" id="249248"/>
    <lineage>
        <taxon>Eukaryota</taxon>
        <taxon>Metazoa</taxon>
        <taxon>Spiralia</taxon>
        <taxon>Gnathifera</taxon>
        <taxon>Rotifera</taxon>
        <taxon>Eurotatoria</taxon>
        <taxon>Bdelloidea</taxon>
        <taxon>Adinetida</taxon>
        <taxon>Adinetidae</taxon>
        <taxon>Adineta</taxon>
    </lineage>
</organism>
<accession>A0A815WU15</accession>
<reference evidence="1" key="1">
    <citation type="submission" date="2021-02" db="EMBL/GenBank/DDBJ databases">
        <authorList>
            <person name="Nowell W R."/>
        </authorList>
    </citation>
    <scope>NUCLEOTIDE SEQUENCE</scope>
</reference>
<dbReference type="Proteomes" id="UP000663828">
    <property type="component" value="Unassembled WGS sequence"/>
</dbReference>
<dbReference type="Proteomes" id="UP000663852">
    <property type="component" value="Unassembled WGS sequence"/>
</dbReference>
<gene>
    <name evidence="1" type="ORF">EDS130_LOCUS45758</name>
    <name evidence="2" type="ORF">XAT740_LOCUS50513</name>
</gene>
<evidence type="ECO:0000313" key="3">
    <source>
        <dbReference type="Proteomes" id="UP000663828"/>
    </source>
</evidence>
<dbReference type="EMBL" id="CAJNOJ010001250">
    <property type="protein sequence ID" value="CAF1547512.1"/>
    <property type="molecule type" value="Genomic_DNA"/>
</dbReference>
<comment type="caution">
    <text evidence="1">The sequence shown here is derived from an EMBL/GenBank/DDBJ whole genome shotgun (WGS) entry which is preliminary data.</text>
</comment>
<sequence>MIFTSVVQSLKCPSCEFQLKIGDSVPEQSSLPDECEISEEDCYALHLIQMQFIRSIIPMIWSLIPNSIVDEQARQLELLLSSSQGQKSVTKYQFDYKFQPEETFYMGAVAYCRTNDYCIIEATEQLLRQLYSLRKSKPRIRKELQSILLQQLSYSNSRLKCYYSLSNRNINCADGNCFIGIRPLATKITAGCTAEADSDEVFVSTSFSVTNNANKFRLKGTCEMLRNRDLCNTISMHDKLIKMARDYVLGQ</sequence>
<keyword evidence="3" id="KW-1185">Reference proteome</keyword>